<feature type="transmembrane region" description="Helical" evidence="7">
    <location>
        <begin position="176"/>
        <end position="198"/>
    </location>
</feature>
<feature type="transmembrane region" description="Helical" evidence="7">
    <location>
        <begin position="424"/>
        <end position="446"/>
    </location>
</feature>
<feature type="transmembrane region" description="Helical" evidence="7">
    <location>
        <begin position="147"/>
        <end position="164"/>
    </location>
</feature>
<dbReference type="GO" id="GO:0016020">
    <property type="term" value="C:membrane"/>
    <property type="evidence" value="ECO:0007669"/>
    <property type="project" value="UniProtKB-SubCell"/>
</dbReference>
<evidence type="ECO:0000256" key="5">
    <source>
        <dbReference type="ARBA" id="ARBA00023136"/>
    </source>
</evidence>
<dbReference type="AlphaFoldDB" id="A0AAQ3R9H6"/>
<feature type="compositionally biased region" description="Basic and acidic residues" evidence="6">
    <location>
        <begin position="101"/>
        <end position="120"/>
    </location>
</feature>
<comment type="subcellular location">
    <subcellularLocation>
        <location evidence="1">Membrane</location>
        <topology evidence="1">Multi-pass membrane protein</topology>
    </subcellularLocation>
</comment>
<evidence type="ECO:0000256" key="7">
    <source>
        <dbReference type="SAM" id="Phobius"/>
    </source>
</evidence>
<evidence type="ECO:0000259" key="8">
    <source>
        <dbReference type="Pfam" id="PF01490"/>
    </source>
</evidence>
<sequence>MAAQVPAINSMKFMPRNEETIEATAPEAARKLSLDHDHHAGLPQRVYGLAARTIRGITFEEYRYWAKEERNLEREENRQYVERRGPATIMSTIKGRFSKGIHHENAQREAAERELAEKNGDGTLTPIPPPQGATNEEWRVAARALRTASWGTVFFVMTTDILGWSSTPFVFSSVGFAPGVVLYTLFGLAAGLSGVFIWRTFLGLDSSRYPMLSFGDPFLRIYGPKTRHFINILQSIQQFLSVAVLVLGQGQVLYQITNYKLCFAACMVIIMVVGMISGSIRSLQRLSWMCNLSVWLNVVSFVIIIVAAAKYGPDKTVAIAGTNLVDRGPVKTFVGPPPITFQQGSATSQFAAQFSGVDQMVYSYSGAILFVAFLAEMRHPLDFWKGMIVAQAFIAGVYIIFGAVVYNFYGQYSYNVVSQVVKPFYLQTVGNVFGLITGFIAIFLYFNIGMKTVYLEIGQELLNFPPIITKKGKLLWYALGPVYWILALVLAASAPNLFGISNFVGGMFSLNFTYSIPGLMYVGYKVQCGAKLPGEGFDPATGITTRLDSGMKRWVRGYKKHFVICTLSLLFSMAGLASAGMGTWSAVIGLQQFFADHPAATSWGCVIS</sequence>
<keyword evidence="5 7" id="KW-0472">Membrane</keyword>
<keyword evidence="10" id="KW-1185">Reference proteome</keyword>
<dbReference type="GO" id="GO:0015179">
    <property type="term" value="F:L-amino acid transmembrane transporter activity"/>
    <property type="evidence" value="ECO:0007669"/>
    <property type="project" value="TreeGrafter"/>
</dbReference>
<dbReference type="InterPro" id="IPR013057">
    <property type="entry name" value="AA_transpt_TM"/>
</dbReference>
<dbReference type="Proteomes" id="UP001303373">
    <property type="component" value="Chromosome 9"/>
</dbReference>
<feature type="transmembrane region" description="Helical" evidence="7">
    <location>
        <begin position="500"/>
        <end position="522"/>
    </location>
</feature>
<organism evidence="9 10">
    <name type="scientific">Acrodontium crateriforme</name>
    <dbReference type="NCBI Taxonomy" id="150365"/>
    <lineage>
        <taxon>Eukaryota</taxon>
        <taxon>Fungi</taxon>
        <taxon>Dikarya</taxon>
        <taxon>Ascomycota</taxon>
        <taxon>Pezizomycotina</taxon>
        <taxon>Dothideomycetes</taxon>
        <taxon>Dothideomycetidae</taxon>
        <taxon>Mycosphaerellales</taxon>
        <taxon>Teratosphaeriaceae</taxon>
        <taxon>Acrodontium</taxon>
    </lineage>
</organism>
<keyword evidence="4 7" id="KW-1133">Transmembrane helix</keyword>
<dbReference type="PANTHER" id="PTHR22950">
    <property type="entry name" value="AMINO ACID TRANSPORTER"/>
    <property type="match status" value="1"/>
</dbReference>
<evidence type="ECO:0000313" key="10">
    <source>
        <dbReference type="Proteomes" id="UP001303373"/>
    </source>
</evidence>
<accession>A0AAQ3R9H6</accession>
<evidence type="ECO:0000256" key="3">
    <source>
        <dbReference type="ARBA" id="ARBA00022692"/>
    </source>
</evidence>
<keyword evidence="3 7" id="KW-0812">Transmembrane</keyword>
<dbReference type="Pfam" id="PF01490">
    <property type="entry name" value="Aa_trans"/>
    <property type="match status" value="1"/>
</dbReference>
<feature type="transmembrane region" description="Helical" evidence="7">
    <location>
        <begin position="387"/>
        <end position="409"/>
    </location>
</feature>
<comment type="similarity">
    <text evidence="2">Belongs to the amino acid/polyamine transporter 2 family.</text>
</comment>
<feature type="transmembrane region" description="Helical" evidence="7">
    <location>
        <begin position="256"/>
        <end position="276"/>
    </location>
</feature>
<feature type="region of interest" description="Disordered" evidence="6">
    <location>
        <begin position="101"/>
        <end position="133"/>
    </location>
</feature>
<evidence type="ECO:0000313" key="9">
    <source>
        <dbReference type="EMBL" id="WPH03029.1"/>
    </source>
</evidence>
<evidence type="ECO:0000256" key="4">
    <source>
        <dbReference type="ARBA" id="ARBA00022989"/>
    </source>
</evidence>
<evidence type="ECO:0000256" key="1">
    <source>
        <dbReference type="ARBA" id="ARBA00004141"/>
    </source>
</evidence>
<evidence type="ECO:0000256" key="2">
    <source>
        <dbReference type="ARBA" id="ARBA00008066"/>
    </source>
</evidence>
<feature type="transmembrane region" description="Helical" evidence="7">
    <location>
        <begin position="474"/>
        <end position="494"/>
    </location>
</feature>
<dbReference type="PANTHER" id="PTHR22950:SF461">
    <property type="entry name" value="AMINO ACID TRANSPORTER TRANSMEMBRANE DOMAIN-CONTAINING PROTEIN"/>
    <property type="match status" value="1"/>
</dbReference>
<evidence type="ECO:0000256" key="6">
    <source>
        <dbReference type="SAM" id="MobiDB-lite"/>
    </source>
</evidence>
<dbReference type="EMBL" id="CP138588">
    <property type="protein sequence ID" value="WPH03029.1"/>
    <property type="molecule type" value="Genomic_DNA"/>
</dbReference>
<proteinExistence type="inferred from homology"/>
<feature type="transmembrane region" description="Helical" evidence="7">
    <location>
        <begin position="288"/>
        <end position="309"/>
    </location>
</feature>
<feature type="transmembrane region" description="Helical" evidence="7">
    <location>
        <begin position="229"/>
        <end position="250"/>
    </location>
</feature>
<reference evidence="9 10" key="1">
    <citation type="submission" date="2023-11" db="EMBL/GenBank/DDBJ databases">
        <title>An acidophilic fungus is an integral part of prey digestion in a carnivorous sundew plant.</title>
        <authorList>
            <person name="Tsai I.J."/>
        </authorList>
    </citation>
    <scope>NUCLEOTIDE SEQUENCE [LARGE SCALE GENOMIC DNA]</scope>
    <source>
        <strain evidence="9">169a</strain>
    </source>
</reference>
<feature type="domain" description="Amino acid transporter transmembrane" evidence="8">
    <location>
        <begin position="146"/>
        <end position="522"/>
    </location>
</feature>
<feature type="transmembrane region" description="Helical" evidence="7">
    <location>
        <begin position="561"/>
        <end position="584"/>
    </location>
</feature>
<gene>
    <name evidence="9" type="ORF">R9X50_00590300</name>
</gene>
<feature type="transmembrane region" description="Helical" evidence="7">
    <location>
        <begin position="359"/>
        <end position="375"/>
    </location>
</feature>
<protein>
    <recommendedName>
        <fullName evidence="8">Amino acid transporter transmembrane domain-containing protein</fullName>
    </recommendedName>
</protein>
<name>A0AAQ3R9H6_9PEZI</name>